<evidence type="ECO:0000256" key="7">
    <source>
        <dbReference type="PROSITE-ProRule" id="PRU10141"/>
    </source>
</evidence>
<keyword evidence="10" id="KW-1185">Reference proteome</keyword>
<comment type="catalytic activity">
    <reaction evidence="5">
        <text>L-threonyl-[protein] + ATP = O-phospho-L-threonyl-[protein] + ADP + H(+)</text>
        <dbReference type="Rhea" id="RHEA:46608"/>
        <dbReference type="Rhea" id="RHEA-COMP:11060"/>
        <dbReference type="Rhea" id="RHEA-COMP:11605"/>
        <dbReference type="ChEBI" id="CHEBI:15378"/>
        <dbReference type="ChEBI" id="CHEBI:30013"/>
        <dbReference type="ChEBI" id="CHEBI:30616"/>
        <dbReference type="ChEBI" id="CHEBI:61977"/>
        <dbReference type="ChEBI" id="CHEBI:456216"/>
        <dbReference type="EC" id="2.7.11.1"/>
    </reaction>
</comment>
<dbReference type="SUPFAM" id="SSF56112">
    <property type="entry name" value="Protein kinase-like (PK-like)"/>
    <property type="match status" value="1"/>
</dbReference>
<feature type="binding site" evidence="7">
    <location>
        <position position="228"/>
    </location>
    <ligand>
        <name>ATP</name>
        <dbReference type="ChEBI" id="CHEBI:30616"/>
    </ligand>
</feature>
<dbReference type="InterPro" id="IPR051681">
    <property type="entry name" value="Ser/Thr_Kinases-Pseudokinases"/>
</dbReference>
<evidence type="ECO:0000256" key="2">
    <source>
        <dbReference type="ARBA" id="ARBA00022741"/>
    </source>
</evidence>
<organism evidence="9 10">
    <name type="scientific">Planoprotostelium fungivorum</name>
    <dbReference type="NCBI Taxonomy" id="1890364"/>
    <lineage>
        <taxon>Eukaryota</taxon>
        <taxon>Amoebozoa</taxon>
        <taxon>Evosea</taxon>
        <taxon>Variosea</taxon>
        <taxon>Cavosteliida</taxon>
        <taxon>Cavosteliaceae</taxon>
        <taxon>Planoprotostelium</taxon>
    </lineage>
</organism>
<evidence type="ECO:0000313" key="10">
    <source>
        <dbReference type="Proteomes" id="UP000241769"/>
    </source>
</evidence>
<evidence type="ECO:0000259" key="8">
    <source>
        <dbReference type="PROSITE" id="PS50011"/>
    </source>
</evidence>
<comment type="caution">
    <text evidence="9">The sequence shown here is derived from an EMBL/GenBank/DDBJ whole genome shotgun (WGS) entry which is preliminary data.</text>
</comment>
<comment type="catalytic activity">
    <reaction evidence="6">
        <text>L-seryl-[protein] + ATP = O-phospho-L-seryl-[protein] + ADP + H(+)</text>
        <dbReference type="Rhea" id="RHEA:17989"/>
        <dbReference type="Rhea" id="RHEA-COMP:9863"/>
        <dbReference type="Rhea" id="RHEA-COMP:11604"/>
        <dbReference type="ChEBI" id="CHEBI:15378"/>
        <dbReference type="ChEBI" id="CHEBI:29999"/>
        <dbReference type="ChEBI" id="CHEBI:30616"/>
        <dbReference type="ChEBI" id="CHEBI:83421"/>
        <dbReference type="ChEBI" id="CHEBI:456216"/>
        <dbReference type="EC" id="2.7.11.1"/>
    </reaction>
</comment>
<dbReference type="InterPro" id="IPR017441">
    <property type="entry name" value="Protein_kinase_ATP_BS"/>
</dbReference>
<sequence length="293" mass="33101">MSFSVNGWGIHFFPYTKDKRRRRRIVHKMKRCGVTSSVPLSEASEFANIKTPLTQKQPQAVRTIDKTTTMSTSLSSSDRHDCLSARLTENELDCIHRLFTNVLLSPWCGLRWYVTYVLARSPHQVTQKDSLATYRKSLNVSFQREVTNSGSWGRSGGETLGNELNIALHFAKEHVSTKCSRGSQLSLQHSPKMRQTDHSTLEIGERIGEGGYGRVFHATVGATDVVLKTMTKTPSRSTEGMARREFDFGMKLKHPNLVRMRGSFDTATDHCLVMDVVKGCNLYDCLQKNSQEH</sequence>
<dbReference type="GO" id="GO:0005524">
    <property type="term" value="F:ATP binding"/>
    <property type="evidence" value="ECO:0007669"/>
    <property type="project" value="UniProtKB-UniRule"/>
</dbReference>
<evidence type="ECO:0000256" key="4">
    <source>
        <dbReference type="ARBA" id="ARBA00022840"/>
    </source>
</evidence>
<dbReference type="Gene3D" id="1.10.510.10">
    <property type="entry name" value="Transferase(Phosphotransferase) domain 1"/>
    <property type="match status" value="1"/>
</dbReference>
<keyword evidence="2 7" id="KW-0547">Nucleotide-binding</keyword>
<keyword evidence="1" id="KW-0808">Transferase</keyword>
<dbReference type="STRING" id="1890364.A0A2P6NW75"/>
<name>A0A2P6NW75_9EUKA</name>
<dbReference type="InterPro" id="IPR000719">
    <property type="entry name" value="Prot_kinase_dom"/>
</dbReference>
<reference evidence="9 10" key="1">
    <citation type="journal article" date="2018" name="Genome Biol. Evol.">
        <title>Multiple Roots of Fruiting Body Formation in Amoebozoa.</title>
        <authorList>
            <person name="Hillmann F."/>
            <person name="Forbes G."/>
            <person name="Novohradska S."/>
            <person name="Ferling I."/>
            <person name="Riege K."/>
            <person name="Groth M."/>
            <person name="Westermann M."/>
            <person name="Marz M."/>
            <person name="Spaller T."/>
            <person name="Winckler T."/>
            <person name="Schaap P."/>
            <person name="Glockner G."/>
        </authorList>
    </citation>
    <scope>NUCLEOTIDE SEQUENCE [LARGE SCALE GENOMIC DNA]</scope>
    <source>
        <strain evidence="9 10">Jena</strain>
    </source>
</reference>
<dbReference type="PANTHER" id="PTHR44329:SF288">
    <property type="entry name" value="MITOGEN-ACTIVATED PROTEIN KINASE KINASE KINASE 20"/>
    <property type="match status" value="1"/>
</dbReference>
<dbReference type="Pfam" id="PF00069">
    <property type="entry name" value="Pkinase"/>
    <property type="match status" value="1"/>
</dbReference>
<dbReference type="InterPro" id="IPR011009">
    <property type="entry name" value="Kinase-like_dom_sf"/>
</dbReference>
<evidence type="ECO:0000256" key="6">
    <source>
        <dbReference type="ARBA" id="ARBA00048679"/>
    </source>
</evidence>
<keyword evidence="4 7" id="KW-0067">ATP-binding</keyword>
<dbReference type="PANTHER" id="PTHR44329">
    <property type="entry name" value="SERINE/THREONINE-PROTEIN KINASE TNNI3K-RELATED"/>
    <property type="match status" value="1"/>
</dbReference>
<dbReference type="PROSITE" id="PS00107">
    <property type="entry name" value="PROTEIN_KINASE_ATP"/>
    <property type="match status" value="1"/>
</dbReference>
<dbReference type="Proteomes" id="UP000241769">
    <property type="component" value="Unassembled WGS sequence"/>
</dbReference>
<feature type="domain" description="Protein kinase" evidence="8">
    <location>
        <begin position="201"/>
        <end position="293"/>
    </location>
</feature>
<dbReference type="GO" id="GO:0004674">
    <property type="term" value="F:protein serine/threonine kinase activity"/>
    <property type="evidence" value="ECO:0007669"/>
    <property type="project" value="UniProtKB-EC"/>
</dbReference>
<proteinExistence type="predicted"/>
<dbReference type="PROSITE" id="PS50011">
    <property type="entry name" value="PROTEIN_KINASE_DOM"/>
    <property type="match status" value="1"/>
</dbReference>
<evidence type="ECO:0000256" key="1">
    <source>
        <dbReference type="ARBA" id="ARBA00022679"/>
    </source>
</evidence>
<protein>
    <submittedName>
        <fullName evidence="9">U-box domain-containing protein</fullName>
    </submittedName>
</protein>
<evidence type="ECO:0000256" key="5">
    <source>
        <dbReference type="ARBA" id="ARBA00047899"/>
    </source>
</evidence>
<evidence type="ECO:0000313" key="9">
    <source>
        <dbReference type="EMBL" id="PRP88212.1"/>
    </source>
</evidence>
<gene>
    <name evidence="9" type="ORF">PROFUN_04035</name>
</gene>
<keyword evidence="3" id="KW-0418">Kinase</keyword>
<accession>A0A2P6NW75</accession>
<evidence type="ECO:0000256" key="3">
    <source>
        <dbReference type="ARBA" id="ARBA00022777"/>
    </source>
</evidence>
<dbReference type="AlphaFoldDB" id="A0A2P6NW75"/>
<dbReference type="EMBL" id="MDYQ01000013">
    <property type="protein sequence ID" value="PRP88212.1"/>
    <property type="molecule type" value="Genomic_DNA"/>
</dbReference>
<dbReference type="InParanoid" id="A0A2P6NW75"/>